<evidence type="ECO:0000256" key="1">
    <source>
        <dbReference type="ARBA" id="ARBA00023015"/>
    </source>
</evidence>
<name>A0ABW5DWB2_9PROT</name>
<feature type="domain" description="HTH hxlR-type" evidence="4">
    <location>
        <begin position="12"/>
        <end position="110"/>
    </location>
</feature>
<dbReference type="SUPFAM" id="SSF46785">
    <property type="entry name" value="Winged helix' DNA-binding domain"/>
    <property type="match status" value="1"/>
</dbReference>
<dbReference type="Pfam" id="PF01638">
    <property type="entry name" value="HxlR"/>
    <property type="match status" value="1"/>
</dbReference>
<evidence type="ECO:0000313" key="5">
    <source>
        <dbReference type="EMBL" id="MFD2265382.1"/>
    </source>
</evidence>
<dbReference type="Proteomes" id="UP001597295">
    <property type="component" value="Unassembled WGS sequence"/>
</dbReference>
<keyword evidence="1" id="KW-0805">Transcription regulation</keyword>
<evidence type="ECO:0000256" key="2">
    <source>
        <dbReference type="ARBA" id="ARBA00023125"/>
    </source>
</evidence>
<keyword evidence="6" id="KW-1185">Reference proteome</keyword>
<sequence length="125" mass="14101">MTKTAMTRDPNCPIRGILDRIGDRWSLLVLDSLVDGRQRFTEIKREIGDISQRMLAQTLRHLEQDGFVSRTVYPTIPPRVDYELTPLGESLMEPVGALVEWAAANRTAVRTARENYVPPPAQVAL</sequence>
<protein>
    <submittedName>
        <fullName evidence="5">Winged helix-turn-helix transcriptional regulator</fullName>
    </submittedName>
</protein>
<evidence type="ECO:0000256" key="3">
    <source>
        <dbReference type="ARBA" id="ARBA00023163"/>
    </source>
</evidence>
<dbReference type="PANTHER" id="PTHR33204">
    <property type="entry name" value="TRANSCRIPTIONAL REGULATOR, MARR FAMILY"/>
    <property type="match status" value="1"/>
</dbReference>
<dbReference type="EMBL" id="JBHUIP010000016">
    <property type="protein sequence ID" value="MFD2265382.1"/>
    <property type="molecule type" value="Genomic_DNA"/>
</dbReference>
<accession>A0ABW5DWB2</accession>
<dbReference type="PROSITE" id="PS51118">
    <property type="entry name" value="HTH_HXLR"/>
    <property type="match status" value="1"/>
</dbReference>
<dbReference type="RefSeq" id="WP_379878661.1">
    <property type="nucleotide sequence ID" value="NZ_JBHUIP010000016.1"/>
</dbReference>
<dbReference type="InterPro" id="IPR036390">
    <property type="entry name" value="WH_DNA-bd_sf"/>
</dbReference>
<organism evidence="5 6">
    <name type="scientific">Lacibacterium aquatile</name>
    <dbReference type="NCBI Taxonomy" id="1168082"/>
    <lineage>
        <taxon>Bacteria</taxon>
        <taxon>Pseudomonadati</taxon>
        <taxon>Pseudomonadota</taxon>
        <taxon>Alphaproteobacteria</taxon>
        <taxon>Rhodospirillales</taxon>
        <taxon>Rhodospirillaceae</taxon>
    </lineage>
</organism>
<keyword evidence="3" id="KW-0804">Transcription</keyword>
<comment type="caution">
    <text evidence="5">The sequence shown here is derived from an EMBL/GenBank/DDBJ whole genome shotgun (WGS) entry which is preliminary data.</text>
</comment>
<dbReference type="InterPro" id="IPR002577">
    <property type="entry name" value="HTH_HxlR"/>
</dbReference>
<gene>
    <name evidence="5" type="ORF">ACFSM5_20940</name>
</gene>
<reference evidence="6" key="1">
    <citation type="journal article" date="2019" name="Int. J. Syst. Evol. Microbiol.">
        <title>The Global Catalogue of Microorganisms (GCM) 10K type strain sequencing project: providing services to taxonomists for standard genome sequencing and annotation.</title>
        <authorList>
            <consortium name="The Broad Institute Genomics Platform"/>
            <consortium name="The Broad Institute Genome Sequencing Center for Infectious Disease"/>
            <person name="Wu L."/>
            <person name="Ma J."/>
        </authorList>
    </citation>
    <scope>NUCLEOTIDE SEQUENCE [LARGE SCALE GENOMIC DNA]</scope>
    <source>
        <strain evidence="6">CGMCC 1.19062</strain>
    </source>
</reference>
<dbReference type="PANTHER" id="PTHR33204:SF39">
    <property type="entry name" value="TRANSCRIPTIONAL REGULATORY PROTEIN"/>
    <property type="match status" value="1"/>
</dbReference>
<evidence type="ECO:0000259" key="4">
    <source>
        <dbReference type="PROSITE" id="PS51118"/>
    </source>
</evidence>
<dbReference type="InterPro" id="IPR036388">
    <property type="entry name" value="WH-like_DNA-bd_sf"/>
</dbReference>
<dbReference type="Gene3D" id="1.10.10.10">
    <property type="entry name" value="Winged helix-like DNA-binding domain superfamily/Winged helix DNA-binding domain"/>
    <property type="match status" value="1"/>
</dbReference>
<proteinExistence type="predicted"/>
<keyword evidence="2" id="KW-0238">DNA-binding</keyword>
<evidence type="ECO:0000313" key="6">
    <source>
        <dbReference type="Proteomes" id="UP001597295"/>
    </source>
</evidence>